<evidence type="ECO:0000313" key="1">
    <source>
        <dbReference type="EMBL" id="KAH8004041.1"/>
    </source>
</evidence>
<protein>
    <submittedName>
        <fullName evidence="1">Uncharacterized protein</fullName>
    </submittedName>
</protein>
<organism evidence="1 2">
    <name type="scientific">Sphaerodactylus townsendi</name>
    <dbReference type="NCBI Taxonomy" id="933632"/>
    <lineage>
        <taxon>Eukaryota</taxon>
        <taxon>Metazoa</taxon>
        <taxon>Chordata</taxon>
        <taxon>Craniata</taxon>
        <taxon>Vertebrata</taxon>
        <taxon>Euteleostomi</taxon>
        <taxon>Lepidosauria</taxon>
        <taxon>Squamata</taxon>
        <taxon>Bifurcata</taxon>
        <taxon>Gekkota</taxon>
        <taxon>Sphaerodactylidae</taxon>
        <taxon>Sphaerodactylus</taxon>
    </lineage>
</organism>
<proteinExistence type="predicted"/>
<sequence>MAPRPGGAPVAGLLLLLLLPPWAPALPVPGARGCAAPCFCFATPDTLQCRLGRLLEPPADLPASVRNLSIAGANLTVLRPGAFAGGWAGGAAARPLAALTLLLLAHDAIEALQGAAFAGLPALATLDLSHNRLRAVAPDAFAGCARLRTLRLNQALAPDARALDRLLGAALTNLSLARLEVAGNALRQLPALAALPPSLRLLDARNNSLQAVAAAQLEGPRPARASCWHGTRPKVASYVFFGIVLIGFVFLTVLYLNCKGIKRWRAGPETCEARWSQSQLCPHPPGEKDRLKWKILRAESPLPDASLLSDSSTAKATSCLASHRMQKPTLFGCCMFLKHRSESTRSYRAPMRSIVNREG</sequence>
<reference evidence="1" key="1">
    <citation type="submission" date="2021-08" db="EMBL/GenBank/DDBJ databases">
        <title>The first chromosome-level gecko genome reveals the dynamic sex chromosomes of Neotropical dwarf geckos (Sphaerodactylidae: Sphaerodactylus).</title>
        <authorList>
            <person name="Pinto B.J."/>
            <person name="Keating S.E."/>
            <person name="Gamble T."/>
        </authorList>
    </citation>
    <scope>NUCLEOTIDE SEQUENCE</scope>
    <source>
        <strain evidence="1">TG3544</strain>
    </source>
</reference>
<accession>A0ACB8FFE0</accession>
<evidence type="ECO:0000313" key="2">
    <source>
        <dbReference type="Proteomes" id="UP000827872"/>
    </source>
</evidence>
<comment type="caution">
    <text evidence="1">The sequence shown here is derived from an EMBL/GenBank/DDBJ whole genome shotgun (WGS) entry which is preliminary data.</text>
</comment>
<gene>
    <name evidence="1" type="ORF">K3G42_002063</name>
</gene>
<dbReference type="EMBL" id="CM037617">
    <property type="protein sequence ID" value="KAH8004041.1"/>
    <property type="molecule type" value="Genomic_DNA"/>
</dbReference>
<keyword evidence="2" id="KW-1185">Reference proteome</keyword>
<name>A0ACB8FFE0_9SAUR</name>
<dbReference type="Proteomes" id="UP000827872">
    <property type="component" value="Linkage Group LG04"/>
</dbReference>